<organism evidence="2 3">
    <name type="scientific">Streptomyces halobius</name>
    <dbReference type="NCBI Taxonomy" id="2879846"/>
    <lineage>
        <taxon>Bacteria</taxon>
        <taxon>Bacillati</taxon>
        <taxon>Actinomycetota</taxon>
        <taxon>Actinomycetes</taxon>
        <taxon>Kitasatosporales</taxon>
        <taxon>Streptomycetaceae</taxon>
        <taxon>Streptomyces</taxon>
    </lineage>
</organism>
<reference evidence="2" key="1">
    <citation type="submission" date="2021-10" db="EMBL/GenBank/DDBJ databases">
        <title>Streptomyces nigrumlapis sp.nov.,an antimicrobial producing actinobacterium isolated from Black Gobi rocks.</title>
        <authorList>
            <person name="Wen Y."/>
            <person name="Zhang W."/>
            <person name="Liu X.G."/>
        </authorList>
    </citation>
    <scope>NUCLEOTIDE SEQUENCE</scope>
    <source>
        <strain evidence="2">ST13-2-2</strain>
    </source>
</reference>
<protein>
    <submittedName>
        <fullName evidence="2">Uncharacterized protein</fullName>
    </submittedName>
</protein>
<name>A0ABY4MK47_9ACTN</name>
<dbReference type="RefSeq" id="WP_248869255.1">
    <property type="nucleotide sequence ID" value="NZ_CP086322.1"/>
</dbReference>
<feature type="region of interest" description="Disordered" evidence="1">
    <location>
        <begin position="16"/>
        <end position="50"/>
    </location>
</feature>
<gene>
    <name evidence="2" type="ORF">K9S39_41380</name>
</gene>
<sequence length="92" mass="9805">MTEVMRTAAQAVDFDFEARPGSSRPAARSDALDAVPALSGKAPPPSLPVGTHRLLEQTASRLTGIRTIPDRLVSLADPDARPIRKGKPQHPT</sequence>
<evidence type="ECO:0000313" key="3">
    <source>
        <dbReference type="Proteomes" id="UP000830115"/>
    </source>
</evidence>
<keyword evidence="3" id="KW-1185">Reference proteome</keyword>
<dbReference type="EMBL" id="CP086322">
    <property type="protein sequence ID" value="UQA98211.1"/>
    <property type="molecule type" value="Genomic_DNA"/>
</dbReference>
<accession>A0ABY4MK47</accession>
<dbReference type="Proteomes" id="UP000830115">
    <property type="component" value="Chromosome"/>
</dbReference>
<evidence type="ECO:0000313" key="2">
    <source>
        <dbReference type="EMBL" id="UQA98211.1"/>
    </source>
</evidence>
<proteinExistence type="predicted"/>
<evidence type="ECO:0000256" key="1">
    <source>
        <dbReference type="SAM" id="MobiDB-lite"/>
    </source>
</evidence>